<evidence type="ECO:0000259" key="3">
    <source>
        <dbReference type="Pfam" id="PF01648"/>
    </source>
</evidence>
<evidence type="ECO:0000256" key="1">
    <source>
        <dbReference type="ARBA" id="ARBA00010990"/>
    </source>
</evidence>
<feature type="domain" description="4'-phosphopantetheinyl transferase" evidence="3">
    <location>
        <begin position="125"/>
        <end position="201"/>
    </location>
</feature>
<sequence length="248" mass="27034">MRPGGTPRPREAAAPLARPQLRDVHIWELDLRHPPAHAFDLLDSGEQERARRFVFAIDQTRYIAAHGWMRQILGRYLGRAPQDLTFIFGPHGKPALIGRRDDVSLCFNLSHSLDKALLAVSNGMPVGVDIEAIRPDLPDSALAAGVLTEGELDELAQLPPRQQTAVFFSCWTRKEACMKALGLGLALEPKTLHVGMMPARQRVIADEADDFIDVSPLPSPSGHAAALATLGGFGKVLYRQATASGRPD</sequence>
<dbReference type="Gene3D" id="3.90.470.20">
    <property type="entry name" value="4'-phosphopantetheinyl transferase domain"/>
    <property type="match status" value="1"/>
</dbReference>
<dbReference type="InterPro" id="IPR037143">
    <property type="entry name" value="4-PPantetheinyl_Trfase_dom_sf"/>
</dbReference>
<reference evidence="6" key="1">
    <citation type="submission" date="2015-08" db="EMBL/GenBank/DDBJ databases">
        <authorList>
            <person name="Varghese N."/>
        </authorList>
    </citation>
    <scope>NUCLEOTIDE SEQUENCE [LARGE SCALE GENOMIC DNA]</scope>
    <source>
        <strain evidence="6">DSM 18181</strain>
    </source>
</reference>
<dbReference type="PANTHER" id="PTHR12215">
    <property type="entry name" value="PHOSPHOPANTETHEINE TRANSFERASE"/>
    <property type="match status" value="1"/>
</dbReference>
<comment type="similarity">
    <text evidence="1">Belongs to the P-Pant transferase superfamily. Gsp/Sfp/HetI/AcpT family.</text>
</comment>
<evidence type="ECO:0000313" key="6">
    <source>
        <dbReference type="Proteomes" id="UP000183649"/>
    </source>
</evidence>
<proteinExistence type="inferred from homology"/>
<dbReference type="InterPro" id="IPR050559">
    <property type="entry name" value="P-Pant_transferase_sf"/>
</dbReference>
<evidence type="ECO:0000313" key="5">
    <source>
        <dbReference type="EMBL" id="CUA99047.1"/>
    </source>
</evidence>
<name>A0A0K6I6X4_9BURK</name>
<dbReference type="GO" id="GO:0008897">
    <property type="term" value="F:holo-[acyl-carrier-protein] synthase activity"/>
    <property type="evidence" value="ECO:0007669"/>
    <property type="project" value="InterPro"/>
</dbReference>
<organism evidence="5 6">
    <name type="scientific">Thiomonas bhubaneswarensis</name>
    <dbReference type="NCBI Taxonomy" id="339866"/>
    <lineage>
        <taxon>Bacteria</taxon>
        <taxon>Pseudomonadati</taxon>
        <taxon>Pseudomonadota</taxon>
        <taxon>Betaproteobacteria</taxon>
        <taxon>Burkholderiales</taxon>
        <taxon>Thiomonas</taxon>
    </lineage>
</organism>
<dbReference type="GO" id="GO:0000287">
    <property type="term" value="F:magnesium ion binding"/>
    <property type="evidence" value="ECO:0007669"/>
    <property type="project" value="InterPro"/>
</dbReference>
<dbReference type="Pfam" id="PF22624">
    <property type="entry name" value="AASDHPPT_N"/>
    <property type="match status" value="1"/>
</dbReference>
<dbReference type="GO" id="GO:0005829">
    <property type="term" value="C:cytosol"/>
    <property type="evidence" value="ECO:0007669"/>
    <property type="project" value="TreeGrafter"/>
</dbReference>
<dbReference type="Proteomes" id="UP000183649">
    <property type="component" value="Unassembled WGS sequence"/>
</dbReference>
<dbReference type="GO" id="GO:0019878">
    <property type="term" value="P:lysine biosynthetic process via aminoadipic acid"/>
    <property type="evidence" value="ECO:0007669"/>
    <property type="project" value="TreeGrafter"/>
</dbReference>
<evidence type="ECO:0000259" key="4">
    <source>
        <dbReference type="Pfam" id="PF22624"/>
    </source>
</evidence>
<keyword evidence="6" id="KW-1185">Reference proteome</keyword>
<dbReference type="STRING" id="339866.GCA_001418255_02381"/>
<gene>
    <name evidence="5" type="ORF">Ga0061069_108153</name>
</gene>
<protein>
    <submittedName>
        <fullName evidence="5">Phosphopantetheinyl transferase</fullName>
    </submittedName>
</protein>
<accession>A0A0K6I6X4</accession>
<dbReference type="PANTHER" id="PTHR12215:SF10">
    <property type="entry name" value="L-AMINOADIPATE-SEMIALDEHYDE DEHYDROGENASE-PHOSPHOPANTETHEINYL TRANSFERASE"/>
    <property type="match status" value="1"/>
</dbReference>
<dbReference type="InterPro" id="IPR055066">
    <property type="entry name" value="AASDHPPT_N"/>
</dbReference>
<dbReference type="AlphaFoldDB" id="A0A0K6I6X4"/>
<dbReference type="Pfam" id="PF01648">
    <property type="entry name" value="ACPS"/>
    <property type="match status" value="1"/>
</dbReference>
<dbReference type="SUPFAM" id="SSF56214">
    <property type="entry name" value="4'-phosphopantetheinyl transferase"/>
    <property type="match status" value="2"/>
</dbReference>
<keyword evidence="2 5" id="KW-0808">Transferase</keyword>
<feature type="domain" description="4'-phosphopantetheinyl transferase N-terminal" evidence="4">
    <location>
        <begin position="37"/>
        <end position="119"/>
    </location>
</feature>
<evidence type="ECO:0000256" key="2">
    <source>
        <dbReference type="ARBA" id="ARBA00022679"/>
    </source>
</evidence>
<dbReference type="EMBL" id="CYHF01000008">
    <property type="protein sequence ID" value="CUA99047.1"/>
    <property type="molecule type" value="Genomic_DNA"/>
</dbReference>
<dbReference type="InterPro" id="IPR008278">
    <property type="entry name" value="4-PPantetheinyl_Trfase_dom"/>
</dbReference>